<feature type="transmembrane region" description="Helical" evidence="2">
    <location>
        <begin position="259"/>
        <end position="286"/>
    </location>
</feature>
<evidence type="ECO:0000256" key="1">
    <source>
        <dbReference type="ARBA" id="ARBA00022801"/>
    </source>
</evidence>
<keyword evidence="2" id="KW-1133">Transmembrane helix</keyword>
<dbReference type="RefSeq" id="WP_201327511.1">
    <property type="nucleotide sequence ID" value="NZ_AP017470.1"/>
</dbReference>
<name>A0A7R6Q0E1_9BACT</name>
<keyword evidence="2" id="KW-0472">Membrane</keyword>
<dbReference type="SUPFAM" id="SSF81606">
    <property type="entry name" value="PP2C-like"/>
    <property type="match status" value="1"/>
</dbReference>
<reference evidence="4 5" key="1">
    <citation type="journal article" date="2012" name="Extremophiles">
        <title>Thermotomaculum hydrothermale gen. nov., sp. nov., a novel heterotrophic thermophile within the phylum Acidobacteria from a deep-sea hydrothermal vent chimney in the Southern Okinawa Trough.</title>
        <authorList>
            <person name="Izumi H."/>
            <person name="Nunoura T."/>
            <person name="Miyazaki M."/>
            <person name="Mino S."/>
            <person name="Toki T."/>
            <person name="Takai K."/>
            <person name="Sako Y."/>
            <person name="Sawabe T."/>
            <person name="Nakagawa S."/>
        </authorList>
    </citation>
    <scope>NUCLEOTIDE SEQUENCE [LARGE SCALE GENOMIC DNA]</scope>
    <source>
        <strain evidence="4 5">AC55</strain>
    </source>
</reference>
<evidence type="ECO:0000313" key="5">
    <source>
        <dbReference type="Proteomes" id="UP000595564"/>
    </source>
</evidence>
<dbReference type="SUPFAM" id="SSF50156">
    <property type="entry name" value="PDZ domain-like"/>
    <property type="match status" value="1"/>
</dbReference>
<dbReference type="PANTHER" id="PTHR43156">
    <property type="entry name" value="STAGE II SPORULATION PROTEIN E-RELATED"/>
    <property type="match status" value="1"/>
</dbReference>
<proteinExistence type="predicted"/>
<protein>
    <recommendedName>
        <fullName evidence="3">PPM-type phosphatase domain-containing protein</fullName>
    </recommendedName>
</protein>
<feature type="transmembrane region" description="Helical" evidence="2">
    <location>
        <begin position="118"/>
        <end position="137"/>
    </location>
</feature>
<dbReference type="InterPro" id="IPR036034">
    <property type="entry name" value="PDZ_sf"/>
</dbReference>
<feature type="transmembrane region" description="Helical" evidence="2">
    <location>
        <begin position="173"/>
        <end position="193"/>
    </location>
</feature>
<accession>A0A7R6Q0E1</accession>
<feature type="transmembrane region" description="Helical" evidence="2">
    <location>
        <begin position="12"/>
        <end position="29"/>
    </location>
</feature>
<dbReference type="PANTHER" id="PTHR43156:SF2">
    <property type="entry name" value="STAGE II SPORULATION PROTEIN E"/>
    <property type="match status" value="1"/>
</dbReference>
<feature type="transmembrane region" description="Helical" evidence="2">
    <location>
        <begin position="323"/>
        <end position="343"/>
    </location>
</feature>
<dbReference type="Gene3D" id="3.60.40.10">
    <property type="entry name" value="PPM-type phosphatase domain"/>
    <property type="match status" value="1"/>
</dbReference>
<feature type="transmembrane region" description="Helical" evidence="2">
    <location>
        <begin position="229"/>
        <end position="247"/>
    </location>
</feature>
<dbReference type="InterPro" id="IPR052016">
    <property type="entry name" value="Bact_Sigma-Reg"/>
</dbReference>
<evidence type="ECO:0000256" key="2">
    <source>
        <dbReference type="SAM" id="Phobius"/>
    </source>
</evidence>
<dbReference type="InterPro" id="IPR001932">
    <property type="entry name" value="PPM-type_phosphatase-like_dom"/>
</dbReference>
<evidence type="ECO:0000313" key="4">
    <source>
        <dbReference type="EMBL" id="BBB33208.1"/>
    </source>
</evidence>
<keyword evidence="1" id="KW-0378">Hydrolase</keyword>
<dbReference type="Gene3D" id="2.30.42.10">
    <property type="match status" value="1"/>
</dbReference>
<keyword evidence="5" id="KW-1185">Reference proteome</keyword>
<dbReference type="SMART" id="SM00331">
    <property type="entry name" value="PP2C_SIG"/>
    <property type="match status" value="1"/>
</dbReference>
<sequence length="762" mass="87823">MNEKPLFIKFKAFFIFAITAVCFLFYARSVPDEGIVPLQTAKDIKVLFVKKNSEAFKKGVKPGFSIVGVNHKLVKSIDDIENLITYPETDFLFENNKGDLIEIILIERKIRRIVQPEIVFILISLLLYILSITLILNNWEIKELYFLHSAIFITHFASLAFIVSPSYTSFESFIVLAVLIAFPGVPFLLASFVQERELESHKKSFKFILPGLILIGYLILWQSSIIKSIAVSTGLLATGYFYLASIFKRNKSPMFFPSWFFYLSLYFGAITLIILAILIKGIILFWLVKLFVAQQIIFNALILYNILKYGISNKKLALKKSFVDAFIFLILLVLYTFLLYFLNKTLGENFISKNLKIYSIMLGILIVFILNPINEWIKDKLEFLLFKQERKLATKVFEITDKMITLTDSREIERYLKDILNDFLKLDIQVFIQVEKNSFKKLNSHKIYEFNYQEMDAKSISQTPLKSFEETGYEYLYHFSENENLKTIVLAKEPLTVQQKKMLEHIFIQFALTYQNIKLIEKAQRQIELERDMKIAGLIQKSLIPSFHPEGKNFEVYGISESARTVGGDFFDYLPSEDKKIKAIIGDVAGKSVPAAIMMVSAKETLFARSVNIDSPSKLMRESNRLLYLRSNKNMFVACIYFVFDPEKLTLNYINAGMPSPYLIRENTISILKKQKIRFPLGLLPDVQYQEENLKLLKGDTLIFMTDGVTESLGENIVPVLEECTNLETAVEIAKCVIDSVKRKTENILEDDATIIVLKIRE</sequence>
<dbReference type="KEGG" id="thyd:TTHT_1737"/>
<gene>
    <name evidence="4" type="ORF">TTHT_1737</name>
</gene>
<dbReference type="Proteomes" id="UP000595564">
    <property type="component" value="Chromosome"/>
</dbReference>
<feature type="transmembrane region" description="Helical" evidence="2">
    <location>
        <begin position="144"/>
        <end position="167"/>
    </location>
</feature>
<dbReference type="Pfam" id="PF07228">
    <property type="entry name" value="SpoIIE"/>
    <property type="match status" value="1"/>
</dbReference>
<dbReference type="InterPro" id="IPR036457">
    <property type="entry name" value="PPM-type-like_dom_sf"/>
</dbReference>
<feature type="domain" description="PPM-type phosphatase" evidence="3">
    <location>
        <begin position="551"/>
        <end position="760"/>
    </location>
</feature>
<dbReference type="GO" id="GO:0016791">
    <property type="term" value="F:phosphatase activity"/>
    <property type="evidence" value="ECO:0007669"/>
    <property type="project" value="TreeGrafter"/>
</dbReference>
<evidence type="ECO:0000259" key="3">
    <source>
        <dbReference type="SMART" id="SM00331"/>
    </source>
</evidence>
<organism evidence="4 5">
    <name type="scientific">Thermotomaculum hydrothermale</name>
    <dbReference type="NCBI Taxonomy" id="981385"/>
    <lineage>
        <taxon>Bacteria</taxon>
        <taxon>Pseudomonadati</taxon>
        <taxon>Acidobacteriota</taxon>
        <taxon>Holophagae</taxon>
        <taxon>Thermotomaculales</taxon>
        <taxon>Thermotomaculaceae</taxon>
        <taxon>Thermotomaculum</taxon>
    </lineage>
</organism>
<feature type="transmembrane region" description="Helical" evidence="2">
    <location>
        <begin position="355"/>
        <end position="373"/>
    </location>
</feature>
<keyword evidence="2" id="KW-0812">Transmembrane</keyword>
<dbReference type="AlphaFoldDB" id="A0A7R6Q0E1"/>
<feature type="transmembrane region" description="Helical" evidence="2">
    <location>
        <begin position="292"/>
        <end position="311"/>
    </location>
</feature>
<feature type="transmembrane region" description="Helical" evidence="2">
    <location>
        <begin position="205"/>
        <end position="223"/>
    </location>
</feature>
<dbReference type="EMBL" id="AP017470">
    <property type="protein sequence ID" value="BBB33208.1"/>
    <property type="molecule type" value="Genomic_DNA"/>
</dbReference>